<comment type="caution">
    <text evidence="2">The sequence shown here is derived from an EMBL/GenBank/DDBJ whole genome shotgun (WGS) entry which is preliminary data.</text>
</comment>
<organism evidence="2 4">
    <name type="scientific">Adineta steineri</name>
    <dbReference type="NCBI Taxonomy" id="433720"/>
    <lineage>
        <taxon>Eukaryota</taxon>
        <taxon>Metazoa</taxon>
        <taxon>Spiralia</taxon>
        <taxon>Gnathifera</taxon>
        <taxon>Rotifera</taxon>
        <taxon>Eurotatoria</taxon>
        <taxon>Bdelloidea</taxon>
        <taxon>Adinetida</taxon>
        <taxon>Adinetidae</taxon>
        <taxon>Adineta</taxon>
    </lineage>
</organism>
<evidence type="ECO:0000313" key="2">
    <source>
        <dbReference type="EMBL" id="CAF1468156.1"/>
    </source>
</evidence>
<gene>
    <name evidence="2" type="ORF">IZO911_LOCUS43308</name>
    <name evidence="3" type="ORF">KXQ929_LOCUS34183</name>
</gene>
<feature type="region of interest" description="Disordered" evidence="1">
    <location>
        <begin position="818"/>
        <end position="851"/>
    </location>
</feature>
<dbReference type="Proteomes" id="UP000663868">
    <property type="component" value="Unassembled WGS sequence"/>
</dbReference>
<accession>A0A815QX22</accession>
<reference evidence="2" key="1">
    <citation type="submission" date="2021-02" db="EMBL/GenBank/DDBJ databases">
        <authorList>
            <person name="Nowell W R."/>
        </authorList>
    </citation>
    <scope>NUCLEOTIDE SEQUENCE</scope>
</reference>
<sequence>MHWASETKLYDKEKSLFINLKLYGILRGDSVSHKSGYINPIRQSFDFMEQYFRSQLTDSNNKFVSTCIDSMTPAKLIFELEFSSKFISSDEDRPLTDISFFEPGTLKAKESQPVLLTAFNGFNIQKSTMTYSKDIRNKSISMLVPTTGNCWPSLLEYFQDSSLTNGLYERMLYWVIGKKNFVHEHSVLNEHLPCLEYLLITRMLIGYRVYEFDEETINFLRPILFKMRDNGPSQEGLFNVPKNKRAESCERRGADLIERISVIIQNIFDTLKVLEPITSINFNCIKKDTLNEIKLNIGNNFYSNEMLSQANNNSSYSDGVDLKDLNEVQIASVNKAPSQSMKVGLSAAKTAVSLFHKLLLPQSIQLFCADSIDNKKAILNELKIIQYPVNCFSISDVTYQSIFHNHKRDNIDVKQLLSNLEKKRLLKCGKFIKSSFRLVESWIKILPDPTDDKQIQDFKNELNNSYQLDLEKYLDYYKHGVDDKSLLTETSSNILLTQRSWIEKIQQKINNPSIHNKSSESTTDSSMILPQIRQTTSFTNVVQDIAALIDCNTSEPIDIVQDINISSVIEDSAESLIENNPVAFNDSILLTNLFENCPSDVIEQVIDSNIMNDEGVIDSIPCETNTVSSPLVSATYATPTDIIITEHMKTLCKKILLSESIVLSSTKLNKTCKTNMVDVYKACKLLIDHELLKIEKKMLANKSSYYDCYLKKIPDNKSKLVDFSCTLAKFGIVDINTYYDTLKTIDTKNNTYLTPYGMSILEQKPYNDFKITVNKDSIVEPLKERYRELSGMVDATQDGNKENLTCEIDDDSTNIGHNLDDDVLNSKRRRELTGKAKEYNEQRSKSKKKKN</sequence>
<evidence type="ECO:0000256" key="1">
    <source>
        <dbReference type="SAM" id="MobiDB-lite"/>
    </source>
</evidence>
<evidence type="ECO:0000313" key="3">
    <source>
        <dbReference type="EMBL" id="CAF4094929.1"/>
    </source>
</evidence>
<feature type="compositionally biased region" description="Basic and acidic residues" evidence="1">
    <location>
        <begin position="831"/>
        <end position="844"/>
    </location>
</feature>
<proteinExistence type="predicted"/>
<dbReference type="AlphaFoldDB" id="A0A815QX22"/>
<name>A0A815QX22_9BILA</name>
<dbReference type="Proteomes" id="UP000663860">
    <property type="component" value="Unassembled WGS sequence"/>
</dbReference>
<dbReference type="EMBL" id="CAJOBB010004585">
    <property type="protein sequence ID" value="CAF4094929.1"/>
    <property type="molecule type" value="Genomic_DNA"/>
</dbReference>
<protein>
    <submittedName>
        <fullName evidence="2">Uncharacterized protein</fullName>
    </submittedName>
</protein>
<evidence type="ECO:0000313" key="4">
    <source>
        <dbReference type="Proteomes" id="UP000663860"/>
    </source>
</evidence>
<dbReference type="EMBL" id="CAJNOE010002108">
    <property type="protein sequence ID" value="CAF1468156.1"/>
    <property type="molecule type" value="Genomic_DNA"/>
</dbReference>